<evidence type="ECO:0000313" key="2">
    <source>
        <dbReference type="Proteomes" id="UP000823775"/>
    </source>
</evidence>
<keyword evidence="2" id="KW-1185">Reference proteome</keyword>
<reference evidence="1 2" key="1">
    <citation type="journal article" date="2021" name="BMC Genomics">
        <title>Datura genome reveals duplications of psychoactive alkaloid biosynthetic genes and high mutation rate following tissue culture.</title>
        <authorList>
            <person name="Rajewski A."/>
            <person name="Carter-House D."/>
            <person name="Stajich J."/>
            <person name="Litt A."/>
        </authorList>
    </citation>
    <scope>NUCLEOTIDE SEQUENCE [LARGE SCALE GENOMIC DNA]</scope>
    <source>
        <strain evidence="1">AR-01</strain>
    </source>
</reference>
<organism evidence="1 2">
    <name type="scientific">Datura stramonium</name>
    <name type="common">Jimsonweed</name>
    <name type="synonym">Common thornapple</name>
    <dbReference type="NCBI Taxonomy" id="4076"/>
    <lineage>
        <taxon>Eukaryota</taxon>
        <taxon>Viridiplantae</taxon>
        <taxon>Streptophyta</taxon>
        <taxon>Embryophyta</taxon>
        <taxon>Tracheophyta</taxon>
        <taxon>Spermatophyta</taxon>
        <taxon>Magnoliopsida</taxon>
        <taxon>eudicotyledons</taxon>
        <taxon>Gunneridae</taxon>
        <taxon>Pentapetalae</taxon>
        <taxon>asterids</taxon>
        <taxon>lamiids</taxon>
        <taxon>Solanales</taxon>
        <taxon>Solanaceae</taxon>
        <taxon>Solanoideae</taxon>
        <taxon>Datureae</taxon>
        <taxon>Datura</taxon>
    </lineage>
</organism>
<proteinExistence type="predicted"/>
<evidence type="ECO:0000313" key="1">
    <source>
        <dbReference type="EMBL" id="MCE3050443.1"/>
    </source>
</evidence>
<feature type="non-terminal residue" evidence="1">
    <location>
        <position position="105"/>
    </location>
</feature>
<gene>
    <name evidence="1" type="ORF">HAX54_047218</name>
</gene>
<name>A0ABS8WI00_DATST</name>
<sequence length="105" mass="11575">MSSMVFASSPLSFQSFVKLRTNSNYSLSSCYVPSPSKPNNSYLHLSYKNISHIDSSKSLFTKGDCNFSFSLPKSPRVASTLSPSLNITKVCSGGEDIYHFQAYNV</sequence>
<dbReference type="Proteomes" id="UP000823775">
    <property type="component" value="Unassembled WGS sequence"/>
</dbReference>
<accession>A0ABS8WI00</accession>
<dbReference type="EMBL" id="JACEIK010007582">
    <property type="protein sequence ID" value="MCE3050443.1"/>
    <property type="molecule type" value="Genomic_DNA"/>
</dbReference>
<protein>
    <submittedName>
        <fullName evidence="1">Uncharacterized protein</fullName>
    </submittedName>
</protein>
<comment type="caution">
    <text evidence="1">The sequence shown here is derived from an EMBL/GenBank/DDBJ whole genome shotgun (WGS) entry which is preliminary data.</text>
</comment>